<organism evidence="1 2">
    <name type="scientific">Tanacetum coccineum</name>
    <dbReference type="NCBI Taxonomy" id="301880"/>
    <lineage>
        <taxon>Eukaryota</taxon>
        <taxon>Viridiplantae</taxon>
        <taxon>Streptophyta</taxon>
        <taxon>Embryophyta</taxon>
        <taxon>Tracheophyta</taxon>
        <taxon>Spermatophyta</taxon>
        <taxon>Magnoliopsida</taxon>
        <taxon>eudicotyledons</taxon>
        <taxon>Gunneridae</taxon>
        <taxon>Pentapetalae</taxon>
        <taxon>asterids</taxon>
        <taxon>campanulids</taxon>
        <taxon>Asterales</taxon>
        <taxon>Asteraceae</taxon>
        <taxon>Asteroideae</taxon>
        <taxon>Anthemideae</taxon>
        <taxon>Anthemidinae</taxon>
        <taxon>Tanacetum</taxon>
    </lineage>
</organism>
<accession>A0ABQ5BG66</accession>
<name>A0ABQ5BG66_9ASTR</name>
<sequence length="145" mass="16363">MIQVRLNATVRNIHTDIRTKFLNQTLKSYYEDVRISHQNSVARPALYEMTPGTINSGLMQNPPSSIPLAKPTKNDWDLLFQQMFDEYFDSPLSVMSRRLPPIPLQIANTTGTPLSTFVEQDAPAVSTSSITQETQSLVIHDDVEE</sequence>
<comment type="caution">
    <text evidence="1">The sequence shown here is derived from an EMBL/GenBank/DDBJ whole genome shotgun (WGS) entry which is preliminary data.</text>
</comment>
<gene>
    <name evidence="1" type="ORF">Tco_0860877</name>
</gene>
<proteinExistence type="predicted"/>
<dbReference type="Proteomes" id="UP001151760">
    <property type="component" value="Unassembled WGS sequence"/>
</dbReference>
<reference evidence="1" key="2">
    <citation type="submission" date="2022-01" db="EMBL/GenBank/DDBJ databases">
        <authorList>
            <person name="Yamashiro T."/>
            <person name="Shiraishi A."/>
            <person name="Satake H."/>
            <person name="Nakayama K."/>
        </authorList>
    </citation>
    <scope>NUCLEOTIDE SEQUENCE</scope>
</reference>
<dbReference type="EMBL" id="BQNB010013264">
    <property type="protein sequence ID" value="GJT13835.1"/>
    <property type="molecule type" value="Genomic_DNA"/>
</dbReference>
<keyword evidence="2" id="KW-1185">Reference proteome</keyword>
<evidence type="ECO:0000313" key="1">
    <source>
        <dbReference type="EMBL" id="GJT13835.1"/>
    </source>
</evidence>
<evidence type="ECO:0000313" key="2">
    <source>
        <dbReference type="Proteomes" id="UP001151760"/>
    </source>
</evidence>
<reference evidence="1" key="1">
    <citation type="journal article" date="2022" name="Int. J. Mol. Sci.">
        <title>Draft Genome of Tanacetum Coccineum: Genomic Comparison of Closely Related Tanacetum-Family Plants.</title>
        <authorList>
            <person name="Yamashiro T."/>
            <person name="Shiraishi A."/>
            <person name="Nakayama K."/>
            <person name="Satake H."/>
        </authorList>
    </citation>
    <scope>NUCLEOTIDE SEQUENCE</scope>
</reference>
<protein>
    <submittedName>
        <fullName evidence="1">Uncharacterized protein</fullName>
    </submittedName>
</protein>